<dbReference type="SMART" id="SM00028">
    <property type="entry name" value="TPR"/>
    <property type="match status" value="3"/>
</dbReference>
<dbReference type="PROSITE" id="PS50005">
    <property type="entry name" value="TPR"/>
    <property type="match status" value="1"/>
</dbReference>
<dbReference type="AlphaFoldDB" id="X0TFB0"/>
<comment type="caution">
    <text evidence="2">The sequence shown here is derived from an EMBL/GenBank/DDBJ whole genome shotgun (WGS) entry which is preliminary data.</text>
</comment>
<evidence type="ECO:0000313" key="2">
    <source>
        <dbReference type="EMBL" id="GAF74755.1"/>
    </source>
</evidence>
<gene>
    <name evidence="2" type="ORF">S01H1_15615</name>
</gene>
<organism evidence="2">
    <name type="scientific">marine sediment metagenome</name>
    <dbReference type="NCBI Taxonomy" id="412755"/>
    <lineage>
        <taxon>unclassified sequences</taxon>
        <taxon>metagenomes</taxon>
        <taxon>ecological metagenomes</taxon>
    </lineage>
</organism>
<name>X0TFB0_9ZZZZ</name>
<dbReference type="SUPFAM" id="SSF48452">
    <property type="entry name" value="TPR-like"/>
    <property type="match status" value="1"/>
</dbReference>
<accession>X0TFB0</accession>
<dbReference type="InterPro" id="IPR019734">
    <property type="entry name" value="TPR_rpt"/>
</dbReference>
<feature type="region of interest" description="Disordered" evidence="1">
    <location>
        <begin position="155"/>
        <end position="179"/>
    </location>
</feature>
<dbReference type="InterPro" id="IPR011990">
    <property type="entry name" value="TPR-like_helical_dom_sf"/>
</dbReference>
<evidence type="ECO:0000256" key="1">
    <source>
        <dbReference type="SAM" id="MobiDB-lite"/>
    </source>
</evidence>
<sequence length="344" mass="38506">MKTSISRLEAEWKEAKRSGNTNRVVALHTELARVYAYYKLFKSAAQQLNKAREAAHKGSIDLNTVEAVSLYIEGLSLLQDGEGDEAIGRWERSLELNPADDEIRELVGISYLNRANRAFNDKRFQEARENYTRAKEACPDSTAMADLVDEKLKERPVEPVKARPVRRAPTKKAPPVDAEPVSDYTLQSIGTARSAYGPHPTQKGLKPLYERVAWTYKNAPDGLRIRDIQVLKSQKHGRRPVDAVSFRVTLEDGIILKTAGVMGGISAGVSEPNTHASTDEAIDETIEFFNENVRERFIGLNVSQPDQITKMIVQLDEEFKTKAQNTDRPRFSYIGSEISVGVSM</sequence>
<dbReference type="Gene3D" id="1.25.40.10">
    <property type="entry name" value="Tetratricopeptide repeat domain"/>
    <property type="match status" value="1"/>
</dbReference>
<proteinExistence type="predicted"/>
<dbReference type="EMBL" id="BARS01008157">
    <property type="protein sequence ID" value="GAF74755.1"/>
    <property type="molecule type" value="Genomic_DNA"/>
</dbReference>
<feature type="non-terminal residue" evidence="2">
    <location>
        <position position="344"/>
    </location>
</feature>
<reference evidence="2" key="1">
    <citation type="journal article" date="2014" name="Front. Microbiol.">
        <title>High frequency of phylogenetically diverse reductive dehalogenase-homologous genes in deep subseafloor sedimentary metagenomes.</title>
        <authorList>
            <person name="Kawai M."/>
            <person name="Futagami T."/>
            <person name="Toyoda A."/>
            <person name="Takaki Y."/>
            <person name="Nishi S."/>
            <person name="Hori S."/>
            <person name="Arai W."/>
            <person name="Tsubouchi T."/>
            <person name="Morono Y."/>
            <person name="Uchiyama I."/>
            <person name="Ito T."/>
            <person name="Fujiyama A."/>
            <person name="Inagaki F."/>
            <person name="Takami H."/>
        </authorList>
    </citation>
    <scope>NUCLEOTIDE SEQUENCE</scope>
    <source>
        <strain evidence="2">Expedition CK06-06</strain>
    </source>
</reference>
<protein>
    <submittedName>
        <fullName evidence="2">Uncharacterized protein</fullName>
    </submittedName>
</protein>